<dbReference type="SUPFAM" id="SSF49723">
    <property type="entry name" value="Lipase/lipooxygenase domain (PLAT/LH2 domain)"/>
    <property type="match status" value="1"/>
</dbReference>
<dbReference type="InParanoid" id="K1QJZ0"/>
<dbReference type="InterPro" id="IPR000203">
    <property type="entry name" value="GPS"/>
</dbReference>
<feature type="domain" description="PLAT" evidence="13">
    <location>
        <begin position="602"/>
        <end position="723"/>
    </location>
</feature>
<evidence type="ECO:0000259" key="13">
    <source>
        <dbReference type="PROSITE" id="PS50095"/>
    </source>
</evidence>
<evidence type="ECO:0000256" key="1">
    <source>
        <dbReference type="ARBA" id="ARBA00004370"/>
    </source>
</evidence>
<evidence type="ECO:0000256" key="12">
    <source>
        <dbReference type="PROSITE-ProRule" id="PRU00152"/>
    </source>
</evidence>
<feature type="domain" description="GAIN-B" evidence="14">
    <location>
        <begin position="387"/>
        <end position="529"/>
    </location>
</feature>
<accession>K1QJZ0</accession>
<keyword evidence="9" id="KW-0472">Membrane</keyword>
<dbReference type="InterPro" id="IPR002312">
    <property type="entry name" value="Asp/Asn-tRNA-synth_IIb"/>
</dbReference>
<dbReference type="GO" id="GO:0004816">
    <property type="term" value="F:asparagine-tRNA ligase activity"/>
    <property type="evidence" value="ECO:0007669"/>
    <property type="project" value="TreeGrafter"/>
</dbReference>
<dbReference type="AlphaFoldDB" id="K1QJZ0"/>
<evidence type="ECO:0000256" key="9">
    <source>
        <dbReference type="ARBA" id="ARBA00023136"/>
    </source>
</evidence>
<dbReference type="PRINTS" id="PR01042">
    <property type="entry name" value="TRNASYNTHASP"/>
</dbReference>
<evidence type="ECO:0000256" key="2">
    <source>
        <dbReference type="ARBA" id="ARBA00007200"/>
    </source>
</evidence>
<dbReference type="Pfam" id="PF00152">
    <property type="entry name" value="tRNA-synt_2"/>
    <property type="match status" value="1"/>
</dbReference>
<keyword evidence="4" id="KW-0812">Transmembrane</keyword>
<dbReference type="GO" id="GO:0016020">
    <property type="term" value="C:membrane"/>
    <property type="evidence" value="ECO:0007669"/>
    <property type="project" value="UniProtKB-SubCell"/>
</dbReference>
<dbReference type="PANTHER" id="PTHR22594">
    <property type="entry name" value="ASPARTYL/LYSYL-TRNA SYNTHETASE"/>
    <property type="match status" value="1"/>
</dbReference>
<evidence type="ECO:0000256" key="8">
    <source>
        <dbReference type="ARBA" id="ARBA00022989"/>
    </source>
</evidence>
<dbReference type="PANTHER" id="PTHR22594:SF34">
    <property type="entry name" value="ASPARAGINE--TRNA LIGASE, MITOCHONDRIAL-RELATED"/>
    <property type="match status" value="1"/>
</dbReference>
<dbReference type="InterPro" id="IPR046338">
    <property type="entry name" value="GAIN_dom_sf"/>
</dbReference>
<dbReference type="Gene3D" id="3.30.930.10">
    <property type="entry name" value="Bira Bifunctional Protein, Domain 2"/>
    <property type="match status" value="2"/>
</dbReference>
<comment type="similarity">
    <text evidence="2">Belongs to the polycystin family.</text>
</comment>
<dbReference type="GO" id="GO:0005739">
    <property type="term" value="C:mitochondrion"/>
    <property type="evidence" value="ECO:0007669"/>
    <property type="project" value="TreeGrafter"/>
</dbReference>
<evidence type="ECO:0000256" key="6">
    <source>
        <dbReference type="ARBA" id="ARBA00022840"/>
    </source>
</evidence>
<dbReference type="Gene3D" id="2.60.220.50">
    <property type="match status" value="1"/>
</dbReference>
<keyword evidence="8" id="KW-1133">Transmembrane helix</keyword>
<dbReference type="SMART" id="SM00303">
    <property type="entry name" value="GPS"/>
    <property type="match status" value="1"/>
</dbReference>
<evidence type="ECO:0000256" key="7">
    <source>
        <dbReference type="ARBA" id="ARBA00022917"/>
    </source>
</evidence>
<dbReference type="PROSITE" id="PS50221">
    <property type="entry name" value="GAIN_B"/>
    <property type="match status" value="1"/>
</dbReference>
<evidence type="ECO:0000256" key="10">
    <source>
        <dbReference type="ARBA" id="ARBA00023146"/>
    </source>
</evidence>
<dbReference type="InterPro" id="IPR057244">
    <property type="entry name" value="GAIN_B"/>
</dbReference>
<protein>
    <submittedName>
        <fullName evidence="16">Putative asparaginyl-tRNA synthetase, mitochondrial</fullName>
    </submittedName>
</protein>
<dbReference type="EMBL" id="JH818938">
    <property type="protein sequence ID" value="EKC34078.1"/>
    <property type="molecule type" value="Genomic_DNA"/>
</dbReference>
<keyword evidence="5" id="KW-0547">Nucleotide-binding</keyword>
<evidence type="ECO:0000256" key="4">
    <source>
        <dbReference type="ARBA" id="ARBA00022692"/>
    </source>
</evidence>
<dbReference type="PROSITE" id="PS50862">
    <property type="entry name" value="AA_TRNA_LIGASE_II"/>
    <property type="match status" value="1"/>
</dbReference>
<dbReference type="Gene3D" id="2.40.50.140">
    <property type="entry name" value="Nucleic acid-binding proteins"/>
    <property type="match status" value="1"/>
</dbReference>
<feature type="domain" description="Aminoacyl-transfer RNA synthetases class-II family profile" evidence="15">
    <location>
        <begin position="104"/>
        <end position="813"/>
    </location>
</feature>
<gene>
    <name evidence="16" type="ORF">CGI_10014704</name>
</gene>
<keyword evidence="11" id="KW-1015">Disulfide bond</keyword>
<comment type="caution">
    <text evidence="12">Lacks conserved residue(s) required for the propagation of feature annotation.</text>
</comment>
<keyword evidence="6" id="KW-0067">ATP-binding</keyword>
<sequence length="821" mass="92572">MRKQKHVNFIQLNDGTGKPAAQIVTSPEICSKDVTEGSCITAYGKYQESIAQGQSVEFLAEEIKVHGPCNMQKYPFQPRKIHSHEHLRQFLHLRPKTALTSAVLRIRNTATMAVHKYFQENGYIFIHTPILSSNDCEGAGQLFTVKVSEKNDDDEKKLIPEFFTSPVFLTVSGQLHLEAVASGISKVYTFSPAFRAERSQTSNHLAEFYMIEAELSFTECLEDIMQVMEGLVKSLTREVMETSADDIRFVHRRNSASSDLLTAIDDMINKEFIRLPYVEALNIVNKICESPELKVMLTEKNPYIWDPASDSLTTPMVSLTLRDDLDQKLNVTSLTNPVDVYISNFNPVIQKSEENFTLSVQDFDSFNATQTTELCRIMTFNSTEGRSTVFTVRPLTFNLTVNVIEVQNRTNMSHLNVRAAGVSLSKLNNFTHIFSSFPTGEVSLAFCIDQTVENYLELSRQCLTLTSCGLTLETQLYFAVCMYWNVTEDKWSSSGCQVGQQTTPASMHCQCTHLTAFSGSFLVAPNFVDPFADAALFLTFFSNPVVVSCVILIWLIYFTLLTWAKKQDRLDKVWDVENLINLRTQYRGGVIIAHENNPDHKYAYLVCVITGWWKNAGTTSSVSLSFAGTEGHSGRHCLSESVPGRQCFLSGYEDWFLVTTSHSLGDLRSLSVWHDSSGKSPHWSVSCEWGDDLQRAHEKALVKHCGNVPVFVTDYPEELKPFYARLNEDHKTVAGLDLLIPGVGELCGGTLREERYDILHQKLKSKNLLNTLSWYLELREFGSCPHGGFGMGFDRYLQFLLGMPSIKDVTAFPRWTGRCPL</sequence>
<dbReference type="InterPro" id="IPR004364">
    <property type="entry name" value="Aa-tRNA-synt_II"/>
</dbReference>
<dbReference type="InterPro" id="IPR001024">
    <property type="entry name" value="PLAT/LH2_dom"/>
</dbReference>
<comment type="subcellular location">
    <subcellularLocation>
        <location evidence="1">Membrane</location>
    </subcellularLocation>
</comment>
<dbReference type="HOGENOM" id="CLU_344615_0_0_1"/>
<evidence type="ECO:0000259" key="15">
    <source>
        <dbReference type="PROSITE" id="PS50862"/>
    </source>
</evidence>
<organism evidence="16">
    <name type="scientific">Magallana gigas</name>
    <name type="common">Pacific oyster</name>
    <name type="synonym">Crassostrea gigas</name>
    <dbReference type="NCBI Taxonomy" id="29159"/>
    <lineage>
        <taxon>Eukaryota</taxon>
        <taxon>Metazoa</taxon>
        <taxon>Spiralia</taxon>
        <taxon>Lophotrochozoa</taxon>
        <taxon>Mollusca</taxon>
        <taxon>Bivalvia</taxon>
        <taxon>Autobranchia</taxon>
        <taxon>Pteriomorphia</taxon>
        <taxon>Ostreida</taxon>
        <taxon>Ostreoidea</taxon>
        <taxon>Ostreidae</taxon>
        <taxon>Magallana</taxon>
    </lineage>
</organism>
<keyword evidence="10 16" id="KW-0030">Aminoacyl-tRNA synthetase</keyword>
<name>K1QJZ0_MAGGI</name>
<evidence type="ECO:0000259" key="14">
    <source>
        <dbReference type="PROSITE" id="PS50221"/>
    </source>
</evidence>
<keyword evidence="3" id="KW-0436">Ligase</keyword>
<dbReference type="SUPFAM" id="SSF50249">
    <property type="entry name" value="Nucleic acid-binding proteins"/>
    <property type="match status" value="1"/>
</dbReference>
<evidence type="ECO:0000256" key="11">
    <source>
        <dbReference type="ARBA" id="ARBA00023157"/>
    </source>
</evidence>
<proteinExistence type="inferred from homology"/>
<dbReference type="PROSITE" id="PS50095">
    <property type="entry name" value="PLAT"/>
    <property type="match status" value="1"/>
</dbReference>
<dbReference type="GO" id="GO:0006421">
    <property type="term" value="P:asparaginyl-tRNA aminoacylation"/>
    <property type="evidence" value="ECO:0007669"/>
    <property type="project" value="TreeGrafter"/>
</dbReference>
<dbReference type="GO" id="GO:0005524">
    <property type="term" value="F:ATP binding"/>
    <property type="evidence" value="ECO:0007669"/>
    <property type="project" value="UniProtKB-KW"/>
</dbReference>
<dbReference type="InterPro" id="IPR012340">
    <property type="entry name" value="NA-bd_OB-fold"/>
</dbReference>
<keyword evidence="7" id="KW-0648">Protein biosynthesis</keyword>
<evidence type="ECO:0000313" key="16">
    <source>
        <dbReference type="EMBL" id="EKC34078.1"/>
    </source>
</evidence>
<dbReference type="SUPFAM" id="SSF55681">
    <property type="entry name" value="Class II aaRS and biotin synthetases"/>
    <property type="match status" value="1"/>
</dbReference>
<dbReference type="InterPro" id="IPR006195">
    <property type="entry name" value="aa-tRNA-synth_II"/>
</dbReference>
<dbReference type="InterPro" id="IPR036392">
    <property type="entry name" value="PLAT/LH2_dom_sf"/>
</dbReference>
<evidence type="ECO:0000256" key="5">
    <source>
        <dbReference type="ARBA" id="ARBA00022741"/>
    </source>
</evidence>
<evidence type="ECO:0000256" key="3">
    <source>
        <dbReference type="ARBA" id="ARBA00022598"/>
    </source>
</evidence>
<dbReference type="InterPro" id="IPR045864">
    <property type="entry name" value="aa-tRNA-synth_II/BPL/LPL"/>
</dbReference>
<reference evidence="16" key="1">
    <citation type="journal article" date="2012" name="Nature">
        <title>The oyster genome reveals stress adaptation and complexity of shell formation.</title>
        <authorList>
            <person name="Zhang G."/>
            <person name="Fang X."/>
            <person name="Guo X."/>
            <person name="Li L."/>
            <person name="Luo R."/>
            <person name="Xu F."/>
            <person name="Yang P."/>
            <person name="Zhang L."/>
            <person name="Wang X."/>
            <person name="Qi H."/>
            <person name="Xiong Z."/>
            <person name="Que H."/>
            <person name="Xie Y."/>
            <person name="Holland P.W."/>
            <person name="Paps J."/>
            <person name="Zhu Y."/>
            <person name="Wu F."/>
            <person name="Chen Y."/>
            <person name="Wang J."/>
            <person name="Peng C."/>
            <person name="Meng J."/>
            <person name="Yang L."/>
            <person name="Liu J."/>
            <person name="Wen B."/>
            <person name="Zhang N."/>
            <person name="Huang Z."/>
            <person name="Zhu Q."/>
            <person name="Feng Y."/>
            <person name="Mount A."/>
            <person name="Hedgecock D."/>
            <person name="Xu Z."/>
            <person name="Liu Y."/>
            <person name="Domazet-Loso T."/>
            <person name="Du Y."/>
            <person name="Sun X."/>
            <person name="Zhang S."/>
            <person name="Liu B."/>
            <person name="Cheng P."/>
            <person name="Jiang X."/>
            <person name="Li J."/>
            <person name="Fan D."/>
            <person name="Wang W."/>
            <person name="Fu W."/>
            <person name="Wang T."/>
            <person name="Wang B."/>
            <person name="Zhang J."/>
            <person name="Peng Z."/>
            <person name="Li Y."/>
            <person name="Li N."/>
            <person name="Wang J."/>
            <person name="Chen M."/>
            <person name="He Y."/>
            <person name="Tan F."/>
            <person name="Song X."/>
            <person name="Zheng Q."/>
            <person name="Huang R."/>
            <person name="Yang H."/>
            <person name="Du X."/>
            <person name="Chen L."/>
            <person name="Yang M."/>
            <person name="Gaffney P.M."/>
            <person name="Wang S."/>
            <person name="Luo L."/>
            <person name="She Z."/>
            <person name="Ming Y."/>
            <person name="Huang W."/>
            <person name="Zhang S."/>
            <person name="Huang B."/>
            <person name="Zhang Y."/>
            <person name="Qu T."/>
            <person name="Ni P."/>
            <person name="Miao G."/>
            <person name="Wang J."/>
            <person name="Wang Q."/>
            <person name="Steinberg C.E."/>
            <person name="Wang H."/>
            <person name="Li N."/>
            <person name="Qian L."/>
            <person name="Zhang G."/>
            <person name="Li Y."/>
            <person name="Yang H."/>
            <person name="Liu X."/>
            <person name="Wang J."/>
            <person name="Yin Y."/>
            <person name="Wang J."/>
        </authorList>
    </citation>
    <scope>NUCLEOTIDE SEQUENCE [LARGE SCALE GENOMIC DNA]</scope>
    <source>
        <strain evidence="16">05x7-T-G4-1.051#20</strain>
    </source>
</reference>